<dbReference type="InterPro" id="IPR013977">
    <property type="entry name" value="GcvT_C"/>
</dbReference>
<evidence type="ECO:0000259" key="6">
    <source>
        <dbReference type="Pfam" id="PF16350"/>
    </source>
</evidence>
<dbReference type="PANTHER" id="PTHR43757">
    <property type="entry name" value="AMINOMETHYLTRANSFERASE"/>
    <property type="match status" value="1"/>
</dbReference>
<accession>A0A6M1SAB7</accession>
<dbReference type="AlphaFoldDB" id="A0A6M1SAB7"/>
<dbReference type="SUPFAM" id="SSF51905">
    <property type="entry name" value="FAD/NAD(P)-binding domain"/>
    <property type="match status" value="1"/>
</dbReference>
<evidence type="ECO:0000256" key="2">
    <source>
        <dbReference type="ARBA" id="ARBA00023002"/>
    </source>
</evidence>
<evidence type="ECO:0000259" key="3">
    <source>
        <dbReference type="Pfam" id="PF01266"/>
    </source>
</evidence>
<dbReference type="Pfam" id="PF08669">
    <property type="entry name" value="GCV_T_C"/>
    <property type="match status" value="1"/>
</dbReference>
<dbReference type="InterPro" id="IPR027266">
    <property type="entry name" value="TrmE/GcvT-like"/>
</dbReference>
<dbReference type="GO" id="GO:0016491">
    <property type="term" value="F:oxidoreductase activity"/>
    <property type="evidence" value="ECO:0007669"/>
    <property type="project" value="UniProtKB-KW"/>
</dbReference>
<comment type="similarity">
    <text evidence="1">Belongs to the GcvT family.</text>
</comment>
<organism evidence="7 8">
    <name type="scientific">Rhizobium daejeonense</name>
    <dbReference type="NCBI Taxonomy" id="240521"/>
    <lineage>
        <taxon>Bacteria</taxon>
        <taxon>Pseudomonadati</taxon>
        <taxon>Pseudomonadota</taxon>
        <taxon>Alphaproteobacteria</taxon>
        <taxon>Hyphomicrobiales</taxon>
        <taxon>Rhizobiaceae</taxon>
        <taxon>Rhizobium/Agrobacterium group</taxon>
        <taxon>Rhizobium</taxon>
    </lineage>
</organism>
<dbReference type="InterPro" id="IPR032503">
    <property type="entry name" value="FAO_M"/>
</dbReference>
<dbReference type="InterPro" id="IPR006222">
    <property type="entry name" value="GCVT_N"/>
</dbReference>
<dbReference type="InterPro" id="IPR006076">
    <property type="entry name" value="FAD-dep_OxRdtase"/>
</dbReference>
<dbReference type="Gene3D" id="2.40.30.110">
    <property type="entry name" value="Aminomethyltransferase beta-barrel domains"/>
    <property type="match status" value="1"/>
</dbReference>
<dbReference type="Gene3D" id="3.30.70.1400">
    <property type="entry name" value="Aminomethyltransferase beta-barrel domains"/>
    <property type="match status" value="1"/>
</dbReference>
<evidence type="ECO:0000256" key="1">
    <source>
        <dbReference type="ARBA" id="ARBA00008609"/>
    </source>
</evidence>
<feature type="domain" description="GCVT N-terminal" evidence="4">
    <location>
        <begin position="425"/>
        <end position="701"/>
    </location>
</feature>
<dbReference type="EMBL" id="JAAKZH010000011">
    <property type="protein sequence ID" value="NGO66417.1"/>
    <property type="molecule type" value="Genomic_DNA"/>
</dbReference>
<keyword evidence="2" id="KW-0560">Oxidoreductase</keyword>
<dbReference type="InterPro" id="IPR036188">
    <property type="entry name" value="FAD/NAD-bd_sf"/>
</dbReference>
<gene>
    <name evidence="7" type="ORF">G6N76_22385</name>
</gene>
<feature type="domain" description="FAD dependent oxidoreductase central" evidence="6">
    <location>
        <begin position="368"/>
        <end position="423"/>
    </location>
</feature>
<dbReference type="SUPFAM" id="SSF54373">
    <property type="entry name" value="FAD-linked reductases, C-terminal domain"/>
    <property type="match status" value="1"/>
</dbReference>
<protein>
    <submittedName>
        <fullName evidence="7">FAD-dependent oxidoreductase</fullName>
    </submittedName>
</protein>
<proteinExistence type="inferred from homology"/>
<reference evidence="7 8" key="1">
    <citation type="submission" date="2020-02" db="EMBL/GenBank/DDBJ databases">
        <title>Genome sequence of the type strain CCBAU10050 of Rhizobium daejeonense.</title>
        <authorList>
            <person name="Gao J."/>
            <person name="Sun J."/>
        </authorList>
    </citation>
    <scope>NUCLEOTIDE SEQUENCE [LARGE SCALE GENOMIC DNA]</scope>
    <source>
        <strain evidence="7 8">CCBAU10050</strain>
    </source>
</reference>
<dbReference type="Proteomes" id="UP000477849">
    <property type="component" value="Unassembled WGS sequence"/>
</dbReference>
<dbReference type="RefSeq" id="WP_163901288.1">
    <property type="nucleotide sequence ID" value="NZ_CP048427.1"/>
</dbReference>
<dbReference type="Gene3D" id="3.30.1360.120">
    <property type="entry name" value="Probable tRNA modification gtpase trme, domain 1"/>
    <property type="match status" value="1"/>
</dbReference>
<dbReference type="Pfam" id="PF16350">
    <property type="entry name" value="FAO_M"/>
    <property type="match status" value="1"/>
</dbReference>
<dbReference type="PANTHER" id="PTHR43757:SF11">
    <property type="entry name" value="SARCOSINE DEHYDROGENASE"/>
    <property type="match status" value="1"/>
</dbReference>
<dbReference type="Gene3D" id="3.30.9.10">
    <property type="entry name" value="D-Amino Acid Oxidase, subunit A, domain 2"/>
    <property type="match status" value="1"/>
</dbReference>
<feature type="domain" description="FAD dependent oxidoreductase" evidence="3">
    <location>
        <begin position="10"/>
        <end position="365"/>
    </location>
</feature>
<evidence type="ECO:0000313" key="7">
    <source>
        <dbReference type="EMBL" id="NGO66417.1"/>
    </source>
</evidence>
<name>A0A6M1SAB7_9HYPH</name>
<evidence type="ECO:0000259" key="5">
    <source>
        <dbReference type="Pfam" id="PF08669"/>
    </source>
</evidence>
<evidence type="ECO:0000259" key="4">
    <source>
        <dbReference type="Pfam" id="PF01571"/>
    </source>
</evidence>
<feature type="domain" description="Aminomethyltransferase C-terminal" evidence="5">
    <location>
        <begin position="722"/>
        <end position="805"/>
    </location>
</feature>
<dbReference type="Gene3D" id="3.50.50.60">
    <property type="entry name" value="FAD/NAD(P)-binding domain"/>
    <property type="match status" value="1"/>
</dbReference>
<keyword evidence="8" id="KW-1185">Reference proteome</keyword>
<dbReference type="InterPro" id="IPR028896">
    <property type="entry name" value="GcvT/YgfZ/DmdA"/>
</dbReference>
<evidence type="ECO:0000313" key="8">
    <source>
        <dbReference type="Proteomes" id="UP000477849"/>
    </source>
</evidence>
<dbReference type="Pfam" id="PF01571">
    <property type="entry name" value="GCV_T"/>
    <property type="match status" value="1"/>
</dbReference>
<dbReference type="Pfam" id="PF01266">
    <property type="entry name" value="DAO"/>
    <property type="match status" value="1"/>
</dbReference>
<dbReference type="SUPFAM" id="SSF101790">
    <property type="entry name" value="Aminomethyltransferase beta-barrel domain"/>
    <property type="match status" value="1"/>
</dbReference>
<dbReference type="SUPFAM" id="SSF103025">
    <property type="entry name" value="Folate-binding domain"/>
    <property type="match status" value="1"/>
</dbReference>
<sequence length="813" mass="88427">MTNLPSHAQIVVIGGGIIGCSTAYHLARDHKADVVLLEQGTLTSGSTWHAAGLVGQLRSSASITRVLKYSVELYKGLEAETGLATGWKMTGCLRLATNQDRWTEFRRLATTAGSFGMEMHLVSPEEVKRMWPLMNIDDLVGASWLPTDGQASPSDITQSLAKGARMHGAKIVENVRVTGFDMKDGRIVAVKTTLGDIACEKVVNCAGQWARQVGAMAGINVPLQPVKHQYIITEKIDGLATDAPTIRDPDRRTYFKEEVGGLVMGGYEPNPQPWTTGDVPDEWAFRLFDDDFDHFEQHMVQAIERIPALEKAGVKQMINGPESFTPDGNFILGIAPECSNMFVGAGFNAFGIASGGGAGWVLAQWVVDGEAPLDLWVVDIRRFSGMHRDRQWVLDRTLEAYGKHYTVAFPHEEYESGRPRLTSPLYERLKAHGAVFGSKLGWERPNWFAPAGTEGRDVYSMGRQNWFDAVGAEHAHVREAVGIFDQSSFAKYEVTGPDALKVLDHICANDVTKPVGRLTYTQLLNTRGGIEADLTVARLGEDRFYIVTGTGFRTHDFAWLADHVPAGAKVEMADVTEDWGTLSLMGPKARDVLAAVTDADVSNAAFPFGHAREITIAGSTVRALRITYVGELGWELHVPIGAIGEVFDALMTAGKSFGVKPVGYRALESLRLEKGYRAWGSDITPNDTPLEAGLGFAVKLKRSADFLGRSALQAVAGQPLKKRLMGFTAGPNVVLLGRETILRNGEPVGYLTSGGYGYTLGKAIGYGYVRNAGGVSDDYLTSGSYELVVAMEKVPAEIHLGPMFDPGMERIKA</sequence>
<comment type="caution">
    <text evidence="7">The sequence shown here is derived from an EMBL/GenBank/DDBJ whole genome shotgun (WGS) entry which is preliminary data.</text>
</comment>
<dbReference type="InterPro" id="IPR029043">
    <property type="entry name" value="GcvT/YgfZ_C"/>
</dbReference>